<dbReference type="SUPFAM" id="SSF53254">
    <property type="entry name" value="Phosphoglycerate mutase-like"/>
    <property type="match status" value="1"/>
</dbReference>
<evidence type="ECO:0000313" key="10">
    <source>
        <dbReference type="EMBL" id="TKW61653.1"/>
    </source>
</evidence>
<dbReference type="PANTHER" id="PTHR11931">
    <property type="entry name" value="PHOSPHOGLYCERATE MUTASE"/>
    <property type="match status" value="1"/>
</dbReference>
<organism evidence="10 11">
    <name type="scientific">Blastochloris viridis</name>
    <name type="common">Rhodopseudomonas viridis</name>
    <dbReference type="NCBI Taxonomy" id="1079"/>
    <lineage>
        <taxon>Bacteria</taxon>
        <taxon>Pseudomonadati</taxon>
        <taxon>Pseudomonadota</taxon>
        <taxon>Alphaproteobacteria</taxon>
        <taxon>Hyphomicrobiales</taxon>
        <taxon>Blastochloridaceae</taxon>
        <taxon>Blastochloris</taxon>
    </lineage>
</organism>
<gene>
    <name evidence="5" type="primary">gpmA</name>
    <name evidence="10" type="ORF">DI628_03225</name>
</gene>
<dbReference type="EC" id="5.4.2.11" evidence="5 9"/>
<evidence type="ECO:0000256" key="5">
    <source>
        <dbReference type="HAMAP-Rule" id="MF_01039"/>
    </source>
</evidence>
<feature type="binding site" evidence="5 7">
    <location>
        <begin position="21"/>
        <end position="22"/>
    </location>
    <ligand>
        <name>substrate</name>
    </ligand>
</feature>
<evidence type="ECO:0000313" key="11">
    <source>
        <dbReference type="Proteomes" id="UP000320948"/>
    </source>
</evidence>
<evidence type="ECO:0000256" key="3">
    <source>
        <dbReference type="ARBA" id="ARBA00023152"/>
    </source>
</evidence>
<dbReference type="InterPro" id="IPR029033">
    <property type="entry name" value="His_PPase_superfam"/>
</dbReference>
<reference evidence="10 11" key="1">
    <citation type="journal article" date="2017" name="Nat. Commun.">
        <title>In situ click chemistry generation of cyclooxygenase-2 inhibitors.</title>
        <authorList>
            <person name="Bhardwaj A."/>
            <person name="Kaur J."/>
            <person name="Wuest M."/>
            <person name="Wuest F."/>
        </authorList>
    </citation>
    <scope>NUCLEOTIDE SEQUENCE [LARGE SCALE GENOMIC DNA]</scope>
    <source>
        <strain evidence="10">S2_018_000_R2_106</strain>
    </source>
</reference>
<feature type="binding site" evidence="5 7">
    <location>
        <begin position="158"/>
        <end position="159"/>
    </location>
    <ligand>
        <name>substrate</name>
    </ligand>
</feature>
<name>A0A6N4R466_BLAVI</name>
<dbReference type="AlphaFoldDB" id="A0A6N4R466"/>
<dbReference type="HAMAP" id="MF_01039">
    <property type="entry name" value="PGAM_GpmA"/>
    <property type="match status" value="1"/>
</dbReference>
<feature type="site" description="Transition state stabilizer" evidence="5 8">
    <location>
        <position position="157"/>
    </location>
</feature>
<proteinExistence type="inferred from homology"/>
<feature type="binding site" evidence="5 7">
    <location>
        <position position="98"/>
    </location>
    <ligand>
        <name>substrate</name>
    </ligand>
</feature>
<dbReference type="PROSITE" id="PS00175">
    <property type="entry name" value="PG_MUTASE"/>
    <property type="match status" value="1"/>
</dbReference>
<dbReference type="EMBL" id="VAFM01000001">
    <property type="protein sequence ID" value="TKW61653.1"/>
    <property type="molecule type" value="Genomic_DNA"/>
</dbReference>
<accession>A0A6N4R466</accession>
<feature type="binding site" evidence="5 7">
    <location>
        <position position="60"/>
    </location>
    <ligand>
        <name>substrate</name>
    </ligand>
</feature>
<dbReference type="InterPro" id="IPR001345">
    <property type="entry name" value="PG/BPGM_mutase_AS"/>
</dbReference>
<comment type="subunit">
    <text evidence="5">Homodimer.</text>
</comment>
<dbReference type="InterPro" id="IPR013078">
    <property type="entry name" value="His_Pase_superF_clade-1"/>
</dbReference>
<protein>
    <recommendedName>
        <fullName evidence="5 9">2,3-bisphosphoglycerate-dependent phosphoglycerate mutase</fullName>
        <shortName evidence="5">BPG-dependent PGAM</shortName>
        <shortName evidence="5">PGAM</shortName>
        <shortName evidence="5">Phosphoglyceromutase</shortName>
        <shortName evidence="5">dPGM</shortName>
        <ecNumber evidence="5 9">5.4.2.11</ecNumber>
    </recommendedName>
</protein>
<dbReference type="SMART" id="SM00855">
    <property type="entry name" value="PGAM"/>
    <property type="match status" value="1"/>
</dbReference>
<feature type="binding site" evidence="5 7">
    <location>
        <begin position="87"/>
        <end position="90"/>
    </location>
    <ligand>
        <name>substrate</name>
    </ligand>
</feature>
<evidence type="ECO:0000256" key="2">
    <source>
        <dbReference type="ARBA" id="ARBA00022432"/>
    </source>
</evidence>
<dbReference type="Proteomes" id="UP000320948">
    <property type="component" value="Unassembled WGS sequence"/>
</dbReference>
<sequence length="206" mass="22830">MHTLILTRHGQSEGNRLNQFTGWIDQPLTGQGEAEAKAAGQSLKAQGLLPEVAFSSELKRANRTCQIILGELGLHSLPIEKSFALNERDYGDLAGLNKDEARKKWGEEQVHIWRRAYDVPPPGGESLRDTVARVLPYYVHSILPQVMKHNTTLVAAHGNSLRALIMALEGISKEKIPSVELATGEIYIYTLNDSAEIVEKKVLKPE</sequence>
<evidence type="ECO:0000256" key="4">
    <source>
        <dbReference type="ARBA" id="ARBA00023235"/>
    </source>
</evidence>
<keyword evidence="4 5" id="KW-0413">Isomerase</keyword>
<dbReference type="Pfam" id="PF00300">
    <property type="entry name" value="His_Phos_1"/>
    <property type="match status" value="1"/>
</dbReference>
<dbReference type="GO" id="GO:0004619">
    <property type="term" value="F:phosphoglycerate mutase activity"/>
    <property type="evidence" value="ECO:0007669"/>
    <property type="project" value="UniProtKB-UniRule"/>
</dbReference>
<dbReference type="Gene3D" id="3.40.50.1240">
    <property type="entry name" value="Phosphoglycerate mutase-like"/>
    <property type="match status" value="1"/>
</dbReference>
<comment type="similarity">
    <text evidence="1 5">Belongs to the phosphoglycerate mutase family. BPG-dependent PGAM subfamily.</text>
</comment>
<dbReference type="GO" id="GO:0006096">
    <property type="term" value="P:glycolytic process"/>
    <property type="evidence" value="ECO:0007669"/>
    <property type="project" value="UniProtKB-UniRule"/>
</dbReference>
<dbReference type="PIRSF" id="PIRSF000709">
    <property type="entry name" value="6PFK_2-Ptase"/>
    <property type="match status" value="1"/>
</dbReference>
<evidence type="ECO:0000256" key="7">
    <source>
        <dbReference type="PIRSR" id="PIRSR613078-2"/>
    </source>
</evidence>
<feature type="active site" description="Proton donor/acceptor" evidence="5 6">
    <location>
        <position position="87"/>
    </location>
</feature>
<comment type="catalytic activity">
    <reaction evidence="5 9">
        <text>(2R)-2-phosphoglycerate = (2R)-3-phosphoglycerate</text>
        <dbReference type="Rhea" id="RHEA:15901"/>
        <dbReference type="ChEBI" id="CHEBI:58272"/>
        <dbReference type="ChEBI" id="CHEBI:58289"/>
        <dbReference type="EC" id="5.4.2.11"/>
    </reaction>
</comment>
<dbReference type="CDD" id="cd07067">
    <property type="entry name" value="HP_PGM_like"/>
    <property type="match status" value="1"/>
</dbReference>
<evidence type="ECO:0000256" key="9">
    <source>
        <dbReference type="RuleBase" id="RU004512"/>
    </source>
</evidence>
<dbReference type="GO" id="GO:0006094">
    <property type="term" value="P:gluconeogenesis"/>
    <property type="evidence" value="ECO:0007669"/>
    <property type="project" value="UniProtKB-UniRule"/>
</dbReference>
<feature type="binding site" evidence="5 7">
    <location>
        <begin position="8"/>
        <end position="15"/>
    </location>
    <ligand>
        <name>substrate</name>
    </ligand>
</feature>
<feature type="active site" description="Tele-phosphohistidine intermediate" evidence="5 6">
    <location>
        <position position="9"/>
    </location>
</feature>
<dbReference type="UniPathway" id="UPA00109">
    <property type="reaction ID" value="UER00186"/>
</dbReference>
<dbReference type="NCBIfam" id="TIGR01258">
    <property type="entry name" value="pgm_1"/>
    <property type="match status" value="1"/>
</dbReference>
<comment type="function">
    <text evidence="5 9">Catalyzes the interconversion of 2-phosphoglycerate and 3-phosphoglycerate.</text>
</comment>
<comment type="pathway">
    <text evidence="5 9">Carbohydrate degradation; glycolysis; pyruvate from D-glyceraldehyde 3-phosphate: step 3/5.</text>
</comment>
<evidence type="ECO:0000256" key="8">
    <source>
        <dbReference type="PIRSR" id="PIRSR613078-3"/>
    </source>
</evidence>
<evidence type="ECO:0000256" key="1">
    <source>
        <dbReference type="ARBA" id="ARBA00006717"/>
    </source>
</evidence>
<evidence type="ECO:0000256" key="6">
    <source>
        <dbReference type="PIRSR" id="PIRSR613078-1"/>
    </source>
</evidence>
<comment type="caution">
    <text evidence="10">The sequence shown here is derived from an EMBL/GenBank/DDBJ whole genome shotgun (WGS) entry which is preliminary data.</text>
</comment>
<dbReference type="InterPro" id="IPR005952">
    <property type="entry name" value="Phosphogly_mut1"/>
</dbReference>
<feature type="binding site" evidence="5 7">
    <location>
        <begin position="114"/>
        <end position="115"/>
    </location>
    <ligand>
        <name>substrate</name>
    </ligand>
</feature>
<keyword evidence="2 5" id="KW-0312">Gluconeogenesis</keyword>
<keyword evidence="3 5" id="KW-0324">Glycolysis</keyword>